<name>A0ABR3NQC7_9TELE</name>
<protein>
    <recommendedName>
        <fullName evidence="4">AIG1-type G domain-containing protein</fullName>
    </recommendedName>
</protein>
<reference evidence="5 6" key="1">
    <citation type="submission" date="2023-09" db="EMBL/GenBank/DDBJ databases">
        <authorList>
            <person name="Wang M."/>
        </authorList>
    </citation>
    <scope>NUCLEOTIDE SEQUENCE [LARGE SCALE GENOMIC DNA]</scope>
    <source>
        <strain evidence="5">GT-2023</strain>
        <tissue evidence="5">Liver</tissue>
    </source>
</reference>
<evidence type="ECO:0000256" key="2">
    <source>
        <dbReference type="ARBA" id="ARBA00022741"/>
    </source>
</evidence>
<evidence type="ECO:0000256" key="1">
    <source>
        <dbReference type="ARBA" id="ARBA00008535"/>
    </source>
</evidence>
<feature type="domain" description="AIG1-type G" evidence="4">
    <location>
        <begin position="93"/>
        <end position="228"/>
    </location>
</feature>
<evidence type="ECO:0000256" key="3">
    <source>
        <dbReference type="ARBA" id="ARBA00023134"/>
    </source>
</evidence>
<dbReference type="InterPro" id="IPR045058">
    <property type="entry name" value="GIMA/IAN/Toc"/>
</dbReference>
<evidence type="ECO:0000313" key="6">
    <source>
        <dbReference type="Proteomes" id="UP001558613"/>
    </source>
</evidence>
<dbReference type="PANTHER" id="PTHR10903:SF62">
    <property type="entry name" value="GTPASE IMAP FAMILY MEMBER 4-LIKE-RELATED"/>
    <property type="match status" value="1"/>
</dbReference>
<comment type="caution">
    <text evidence="5">The sequence shown here is derived from an EMBL/GenBank/DDBJ whole genome shotgun (WGS) entry which is preliminary data.</text>
</comment>
<evidence type="ECO:0000259" key="4">
    <source>
        <dbReference type="PROSITE" id="PS51720"/>
    </source>
</evidence>
<dbReference type="InterPro" id="IPR006703">
    <property type="entry name" value="G_AIG1"/>
</dbReference>
<dbReference type="SUPFAM" id="SSF52540">
    <property type="entry name" value="P-loop containing nucleoside triphosphate hydrolases"/>
    <property type="match status" value="1"/>
</dbReference>
<keyword evidence="3" id="KW-0342">GTP-binding</keyword>
<dbReference type="Proteomes" id="UP001558613">
    <property type="component" value="Unassembled WGS sequence"/>
</dbReference>
<dbReference type="PANTHER" id="PTHR10903">
    <property type="entry name" value="GTPASE, IMAP FAMILY MEMBER-RELATED"/>
    <property type="match status" value="1"/>
</dbReference>
<evidence type="ECO:0000313" key="5">
    <source>
        <dbReference type="EMBL" id="KAL1279080.1"/>
    </source>
</evidence>
<accession>A0ABR3NQC7</accession>
<sequence length="228" mass="25405">MSFIARVLWSDHRQEDKNGHSFVKLDEDIVKRSCGKAVFKYSKPLVAENASRTERSDLVPPAQLLLQTCMLPCSAPVLHLFGCALFKMDKIFETGLNLVLLGKTGAGKSSTGNTILGRQAFVSKKSPKSVTREVAVESGLVGHIPVTVYDTPGLFDTDMSEDKIKQNLIEVLQKCESGPCVFLLVIKADRFTEEERKTVEKIEKLLGQTRAEKPGYFSPEETNWRTKI</sequence>
<organism evidence="5 6">
    <name type="scientific">Cirrhinus molitorella</name>
    <name type="common">mud carp</name>
    <dbReference type="NCBI Taxonomy" id="172907"/>
    <lineage>
        <taxon>Eukaryota</taxon>
        <taxon>Metazoa</taxon>
        <taxon>Chordata</taxon>
        <taxon>Craniata</taxon>
        <taxon>Vertebrata</taxon>
        <taxon>Euteleostomi</taxon>
        <taxon>Actinopterygii</taxon>
        <taxon>Neopterygii</taxon>
        <taxon>Teleostei</taxon>
        <taxon>Ostariophysi</taxon>
        <taxon>Cypriniformes</taxon>
        <taxon>Cyprinidae</taxon>
        <taxon>Labeoninae</taxon>
        <taxon>Labeonini</taxon>
        <taxon>Cirrhinus</taxon>
    </lineage>
</organism>
<dbReference type="Pfam" id="PF04548">
    <property type="entry name" value="AIG1"/>
    <property type="match status" value="1"/>
</dbReference>
<dbReference type="PROSITE" id="PS51720">
    <property type="entry name" value="G_AIG1"/>
    <property type="match status" value="1"/>
</dbReference>
<gene>
    <name evidence="5" type="ORF">QQF64_025753</name>
</gene>
<dbReference type="InterPro" id="IPR027417">
    <property type="entry name" value="P-loop_NTPase"/>
</dbReference>
<proteinExistence type="inferred from homology"/>
<dbReference type="Gene3D" id="3.40.50.300">
    <property type="entry name" value="P-loop containing nucleotide triphosphate hydrolases"/>
    <property type="match status" value="1"/>
</dbReference>
<dbReference type="EMBL" id="JAYMGO010000003">
    <property type="protein sequence ID" value="KAL1279080.1"/>
    <property type="molecule type" value="Genomic_DNA"/>
</dbReference>
<keyword evidence="2" id="KW-0547">Nucleotide-binding</keyword>
<keyword evidence="6" id="KW-1185">Reference proteome</keyword>
<comment type="similarity">
    <text evidence="1">Belongs to the TRAFAC class TrmE-Era-EngA-EngB-Septin-like GTPase superfamily. AIG1/Toc34/Toc159-like paraseptin GTPase family. IAN subfamily.</text>
</comment>